<evidence type="ECO:0000259" key="6">
    <source>
        <dbReference type="Pfam" id="PF00080"/>
    </source>
</evidence>
<evidence type="ECO:0000256" key="5">
    <source>
        <dbReference type="SAM" id="SignalP"/>
    </source>
</evidence>
<dbReference type="CDD" id="cd00305">
    <property type="entry name" value="Cu-Zn_Superoxide_Dismutase"/>
    <property type="match status" value="1"/>
</dbReference>
<dbReference type="PANTHER" id="PTHR10003">
    <property type="entry name" value="SUPEROXIDE DISMUTASE CU-ZN -RELATED"/>
    <property type="match status" value="1"/>
</dbReference>
<dbReference type="PROSITE" id="PS00332">
    <property type="entry name" value="SOD_CU_ZN_2"/>
    <property type="match status" value="1"/>
</dbReference>
<dbReference type="Proteomes" id="UP000658980">
    <property type="component" value="Unassembled WGS sequence"/>
</dbReference>
<dbReference type="InterPro" id="IPR018152">
    <property type="entry name" value="SOD_Cu/Zn_BS"/>
</dbReference>
<evidence type="ECO:0000256" key="3">
    <source>
        <dbReference type="RuleBase" id="RU000393"/>
    </source>
</evidence>
<gene>
    <name evidence="7" type="ORF">H9630_08050</name>
</gene>
<dbReference type="InterPro" id="IPR024134">
    <property type="entry name" value="SOD_Cu/Zn_/chaperone"/>
</dbReference>
<dbReference type="PROSITE" id="PS51257">
    <property type="entry name" value="PROKAR_LIPOPROTEIN"/>
    <property type="match status" value="1"/>
</dbReference>
<feature type="chain" id="PRO_5046462413" description="Superoxide dismutase [Cu-Zn]" evidence="5">
    <location>
        <begin position="22"/>
        <end position="220"/>
    </location>
</feature>
<proteinExistence type="inferred from homology"/>
<keyword evidence="3" id="KW-0479">Metal-binding</keyword>
<evidence type="ECO:0000256" key="4">
    <source>
        <dbReference type="SAM" id="MobiDB-lite"/>
    </source>
</evidence>
<evidence type="ECO:0000256" key="2">
    <source>
        <dbReference type="ARBA" id="ARBA00024900"/>
    </source>
</evidence>
<feature type="compositionally biased region" description="Acidic residues" evidence="4">
    <location>
        <begin position="39"/>
        <end position="65"/>
    </location>
</feature>
<comment type="catalytic activity">
    <reaction evidence="3">
        <text>2 superoxide + 2 H(+) = H2O2 + O2</text>
        <dbReference type="Rhea" id="RHEA:20696"/>
        <dbReference type="ChEBI" id="CHEBI:15378"/>
        <dbReference type="ChEBI" id="CHEBI:15379"/>
        <dbReference type="ChEBI" id="CHEBI:16240"/>
        <dbReference type="ChEBI" id="CHEBI:18421"/>
        <dbReference type="EC" id="1.15.1.1"/>
    </reaction>
</comment>
<evidence type="ECO:0000256" key="1">
    <source>
        <dbReference type="ARBA" id="ARBA00010457"/>
    </source>
</evidence>
<keyword evidence="5" id="KW-0732">Signal</keyword>
<dbReference type="EMBL" id="JACSPU010000002">
    <property type="protein sequence ID" value="MBD8014775.1"/>
    <property type="molecule type" value="Genomic_DNA"/>
</dbReference>
<reference evidence="7 8" key="1">
    <citation type="submission" date="2020-08" db="EMBL/GenBank/DDBJ databases">
        <title>A Genomic Blueprint of the Chicken Gut Microbiome.</title>
        <authorList>
            <person name="Gilroy R."/>
            <person name="Ravi A."/>
            <person name="Getino M."/>
            <person name="Pursley I."/>
            <person name="Horton D.L."/>
            <person name="Alikhan N.-F."/>
            <person name="Baker D."/>
            <person name="Gharbi K."/>
            <person name="Hall N."/>
            <person name="Watson M."/>
            <person name="Adriaenssens E.M."/>
            <person name="Foster-Nyarko E."/>
            <person name="Jarju S."/>
            <person name="Secka A."/>
            <person name="Antonio M."/>
            <person name="Oren A."/>
            <person name="Chaudhuri R."/>
            <person name="La Ragione R.M."/>
            <person name="Hildebrand F."/>
            <person name="Pallen M.J."/>
        </authorList>
    </citation>
    <scope>NUCLEOTIDE SEQUENCE [LARGE SCALE GENOMIC DNA]</scope>
    <source>
        <strain evidence="7 8">Sa1BUA13</strain>
    </source>
</reference>
<feature type="domain" description="Superoxide dismutase copper/zinc binding" evidence="6">
    <location>
        <begin position="85"/>
        <end position="216"/>
    </location>
</feature>
<feature type="signal peptide" evidence="5">
    <location>
        <begin position="1"/>
        <end position="21"/>
    </location>
</feature>
<comment type="cofactor">
    <cofactor evidence="3">
        <name>Zn(2+)</name>
        <dbReference type="ChEBI" id="CHEBI:29105"/>
    </cofactor>
    <text evidence="3">Binds 1 zinc ion per subunit.</text>
</comment>
<dbReference type="SUPFAM" id="SSF49329">
    <property type="entry name" value="Cu,Zn superoxide dismutase-like"/>
    <property type="match status" value="1"/>
</dbReference>
<organism evidence="7 8">
    <name type="scientific">Planococcus wigleyi</name>
    <dbReference type="NCBI Taxonomy" id="2762216"/>
    <lineage>
        <taxon>Bacteria</taxon>
        <taxon>Bacillati</taxon>
        <taxon>Bacillota</taxon>
        <taxon>Bacilli</taxon>
        <taxon>Bacillales</taxon>
        <taxon>Caryophanaceae</taxon>
        <taxon>Planococcus</taxon>
    </lineage>
</organism>
<comment type="similarity">
    <text evidence="1 3">Belongs to the Cu-Zn superoxide dismutase family.</text>
</comment>
<dbReference type="Pfam" id="PF00080">
    <property type="entry name" value="Sod_Cu"/>
    <property type="match status" value="1"/>
</dbReference>
<protein>
    <recommendedName>
        <fullName evidence="3">Superoxide dismutase [Cu-Zn]</fullName>
        <ecNumber evidence="3">1.15.1.1</ecNumber>
    </recommendedName>
</protein>
<dbReference type="EC" id="1.15.1.1" evidence="3"/>
<evidence type="ECO:0000313" key="8">
    <source>
        <dbReference type="Proteomes" id="UP000658980"/>
    </source>
</evidence>
<keyword evidence="3" id="KW-0560">Oxidoreductase</keyword>
<dbReference type="RefSeq" id="WP_191714976.1">
    <property type="nucleotide sequence ID" value="NZ_JACSPU010000002.1"/>
</dbReference>
<keyword evidence="3" id="KW-0862">Zinc</keyword>
<dbReference type="InterPro" id="IPR001424">
    <property type="entry name" value="SOD_Cu_Zn_dom"/>
</dbReference>
<comment type="function">
    <text evidence="2">Destroys radicals which are normally produced within the cells and which are toxic to biological systems. May play a role in favoring mycobacterial survival in phagocytes.</text>
</comment>
<sequence>MKRWLMLVLVLAFLLFLTACGNESTEDPPTESDGAPAENTEDIEGEEESPPEGEEADEAETEEGSSEEILMLTVEMMDSDGNAIGTAELSEEDAGVKVALEVEGLEEGMHGIHFHETGMCEGPDFETAGGHFNPADAMHGMDNPDGPHAGDLPNIEASSDGTASQEFTAENVTLAIGDENSLLKEGGTALVIHAAEDDQTTDPSGDSGDRIACGVVTGES</sequence>
<dbReference type="InterPro" id="IPR036423">
    <property type="entry name" value="SOD-like_Cu/Zn_dom_sf"/>
</dbReference>
<name>A0ABR8WCM2_9BACL</name>
<keyword evidence="3" id="KW-0186">Copper</keyword>
<accession>A0ABR8WCM2</accession>
<dbReference type="Gene3D" id="2.60.40.200">
    <property type="entry name" value="Superoxide dismutase, copper/zinc binding domain"/>
    <property type="match status" value="1"/>
</dbReference>
<comment type="cofactor">
    <cofactor evidence="3">
        <name>Cu cation</name>
        <dbReference type="ChEBI" id="CHEBI:23378"/>
    </cofactor>
    <text evidence="3">Binds 1 copper ion per subunit.</text>
</comment>
<feature type="region of interest" description="Disordered" evidence="4">
    <location>
        <begin position="23"/>
        <end position="65"/>
    </location>
</feature>
<feature type="region of interest" description="Disordered" evidence="4">
    <location>
        <begin position="196"/>
        <end position="220"/>
    </location>
</feature>
<keyword evidence="8" id="KW-1185">Reference proteome</keyword>
<evidence type="ECO:0000313" key="7">
    <source>
        <dbReference type="EMBL" id="MBD8014775.1"/>
    </source>
</evidence>
<comment type="caution">
    <text evidence="7">The sequence shown here is derived from an EMBL/GenBank/DDBJ whole genome shotgun (WGS) entry which is preliminary data.</text>
</comment>